<sequence>MATPLAYTPPPRQQDQDADARAALDQLVRLLHEKDMLRLVNNALGAGPELTTQIAELLDREGSRRLMLNFTRLIALLGELDMARIERLIGALDGGLAALEQTALDDQPQQAGISAVFKLLRDRELWEAVTGIAAFLKAFNRELGT</sequence>
<gene>
    <name evidence="1" type="ORF">BI364_00820</name>
</gene>
<reference evidence="2" key="1">
    <citation type="submission" date="2016-09" db="EMBL/GenBank/DDBJ databases">
        <title>Acidihalobacter prosperus F5.</title>
        <authorList>
            <person name="Khaleque H.N."/>
            <person name="Ramsay J.P."/>
            <person name="Kaksonen A.H."/>
            <person name="Boxall N.J."/>
            <person name="Watkin E.L.J."/>
        </authorList>
    </citation>
    <scope>NUCLEOTIDE SEQUENCE [LARGE SCALE GENOMIC DNA]</scope>
    <source>
        <strain evidence="2">F5</strain>
    </source>
</reference>
<dbReference type="AlphaFoldDB" id="A0A1D8IJZ3"/>
<dbReference type="RefSeq" id="WP_070077138.1">
    <property type="nucleotide sequence ID" value="NZ_CP017415.1"/>
</dbReference>
<keyword evidence="2" id="KW-1185">Reference proteome</keyword>
<name>A0A1D8IJZ3_9GAMM</name>
<protein>
    <recommendedName>
        <fullName evidence="3">DUF1641 domain-containing protein</fullName>
    </recommendedName>
</protein>
<dbReference type="KEGG" id="aprs:BI364_00820"/>
<proteinExistence type="predicted"/>
<dbReference type="EMBL" id="CP017415">
    <property type="protein sequence ID" value="AOU96744.1"/>
    <property type="molecule type" value="Genomic_DNA"/>
</dbReference>
<evidence type="ECO:0000313" key="1">
    <source>
        <dbReference type="EMBL" id="AOU96744.1"/>
    </source>
</evidence>
<evidence type="ECO:0008006" key="3">
    <source>
        <dbReference type="Google" id="ProtNLM"/>
    </source>
</evidence>
<organism evidence="1 2">
    <name type="scientific">Acidihalobacter yilgarnensis</name>
    <dbReference type="NCBI Taxonomy" id="2819280"/>
    <lineage>
        <taxon>Bacteria</taxon>
        <taxon>Pseudomonadati</taxon>
        <taxon>Pseudomonadota</taxon>
        <taxon>Gammaproteobacteria</taxon>
        <taxon>Chromatiales</taxon>
        <taxon>Ectothiorhodospiraceae</taxon>
        <taxon>Acidihalobacter</taxon>
    </lineage>
</organism>
<dbReference type="Proteomes" id="UP000095401">
    <property type="component" value="Chromosome"/>
</dbReference>
<accession>A0A1D8IJZ3</accession>
<evidence type="ECO:0000313" key="2">
    <source>
        <dbReference type="Proteomes" id="UP000095401"/>
    </source>
</evidence>